<evidence type="ECO:0000313" key="12">
    <source>
        <dbReference type="EMBL" id="KTD88360.1"/>
    </source>
</evidence>
<dbReference type="Proteomes" id="UP000054709">
    <property type="component" value="Unassembled WGS sequence"/>
</dbReference>
<evidence type="ECO:0000256" key="4">
    <source>
        <dbReference type="ARBA" id="ARBA00011738"/>
    </source>
</evidence>
<feature type="domain" description="HTH gntR-type" evidence="11">
    <location>
        <begin position="11"/>
        <end position="79"/>
    </location>
</feature>
<keyword evidence="8" id="KW-0805">Transcription regulation</keyword>
<proteinExistence type="inferred from homology"/>
<dbReference type="Pfam" id="PF00392">
    <property type="entry name" value="GntR"/>
    <property type="match status" value="1"/>
</dbReference>
<sequence>MHIDLNRNGSKSLPHQISETLSQRISSGLLQQGVRLPSVRSLATTLRVSQLTVSKAYDVLEKRGLIYCRQGKGCFVADPKHTKRQEDGRWQDVYDDYLPRAQLWRNFDYSEVKYPFHIAAIHSELLPLKNIGDSFASLVTQQPELMATYGNFQGDLELRGIMRDHLKTRGITLTSSDVMITSGTQQGIDLVARTFVGPGDTVYLEAPSYTGAIDVFAGRGAEMIFVPTDSEGMRVDILTRMCDQRPPKLIYTIPTFQNPSGVTMSIARRQRLLELARSYRCLIVEDDPFSDLYFHAPPPPTIKSMDSEGHVVYMKSFSKVIAPGCRIACVAAGGNILSRLIAAKSASDLGSPLLTQRAVLPFIAGKYETYAAQLRVTLRTRMEKATKLLKLYAPPGVKYILPEGGLNLWLELPASPDIARLHELAEQMSISFLPGDVCYSAETSSRHIRLCYSQMNETDMEEGLRLFLRLLGRFLQVSG</sequence>
<dbReference type="Pfam" id="PF00155">
    <property type="entry name" value="Aminotran_1_2"/>
    <property type="match status" value="1"/>
</dbReference>
<dbReference type="Gene3D" id="1.10.10.10">
    <property type="entry name" value="Winged helix-like DNA-binding domain superfamily/Winged helix DNA-binding domain"/>
    <property type="match status" value="1"/>
</dbReference>
<evidence type="ECO:0000256" key="1">
    <source>
        <dbReference type="ARBA" id="ARBA00001933"/>
    </source>
</evidence>
<dbReference type="Gene3D" id="3.90.1150.10">
    <property type="entry name" value="Aspartate Aminotransferase, domain 1"/>
    <property type="match status" value="1"/>
</dbReference>
<dbReference type="InterPro" id="IPR015421">
    <property type="entry name" value="PyrdxlP-dep_Trfase_major"/>
</dbReference>
<keyword evidence="6" id="KW-0808">Transferase</keyword>
<evidence type="ECO:0000256" key="7">
    <source>
        <dbReference type="ARBA" id="ARBA00022898"/>
    </source>
</evidence>
<dbReference type="PANTHER" id="PTHR46577:SF2">
    <property type="entry name" value="TRANSCRIPTIONAL REGULATORY PROTEIN"/>
    <property type="match status" value="1"/>
</dbReference>
<comment type="caution">
    <text evidence="12">The sequence shown here is derived from an EMBL/GenBank/DDBJ whole genome shotgun (WGS) entry which is preliminary data.</text>
</comment>
<dbReference type="SMART" id="SM00345">
    <property type="entry name" value="HTH_GNTR"/>
    <property type="match status" value="1"/>
</dbReference>
<comment type="similarity">
    <text evidence="3">Belongs to the class-I pyridoxal-phosphate-dependent aminotransferase family.</text>
</comment>
<dbReference type="CDD" id="cd00609">
    <property type="entry name" value="AAT_like"/>
    <property type="match status" value="1"/>
</dbReference>
<keyword evidence="5" id="KW-0032">Aminotransferase</keyword>
<organism evidence="12 13">
    <name type="scientific">Paenibacillus etheri</name>
    <dbReference type="NCBI Taxonomy" id="1306852"/>
    <lineage>
        <taxon>Bacteria</taxon>
        <taxon>Bacillati</taxon>
        <taxon>Bacillota</taxon>
        <taxon>Bacilli</taxon>
        <taxon>Bacillales</taxon>
        <taxon>Paenibacillaceae</taxon>
        <taxon>Paenibacillus</taxon>
    </lineage>
</organism>
<comment type="similarity">
    <text evidence="2">In the C-terminal section; belongs to the class-I pyridoxal-phosphate-dependent aminotransferase family.</text>
</comment>
<dbReference type="InterPro" id="IPR036388">
    <property type="entry name" value="WH-like_DNA-bd_sf"/>
</dbReference>
<dbReference type="GO" id="GO:0008483">
    <property type="term" value="F:transaminase activity"/>
    <property type="evidence" value="ECO:0007669"/>
    <property type="project" value="UniProtKB-KW"/>
</dbReference>
<dbReference type="InterPro" id="IPR004839">
    <property type="entry name" value="Aminotransferase_I/II_large"/>
</dbReference>
<reference evidence="12 13" key="1">
    <citation type="journal article" date="2015" name="Int. Biodeterior. Biodegradation">
        <title>Physiological and genetic screening methods for the isolation of methyl tert-butyl ether-degrading bacteria for bioremediation purposes.</title>
        <authorList>
            <person name="Guisado I.M."/>
            <person name="Purswani J."/>
            <person name="Gonzalez Lopez J."/>
            <person name="Pozo C."/>
        </authorList>
    </citation>
    <scope>NUCLEOTIDE SEQUENCE [LARGE SCALE GENOMIC DNA]</scope>
    <source>
        <strain evidence="12 13">SH7</strain>
    </source>
</reference>
<evidence type="ECO:0000256" key="6">
    <source>
        <dbReference type="ARBA" id="ARBA00022679"/>
    </source>
</evidence>
<accession>A0A0W1B474</accession>
<dbReference type="AlphaFoldDB" id="A0A0W1B474"/>
<keyword evidence="10" id="KW-0804">Transcription</keyword>
<name>A0A0W1B474_9BACL</name>
<keyword evidence="13" id="KW-1185">Reference proteome</keyword>
<dbReference type="FunFam" id="3.40.640.10:FF:000053">
    <property type="entry name" value="Aminotransferase, class I"/>
    <property type="match status" value="1"/>
</dbReference>
<gene>
    <name evidence="12" type="ORF">UQ64_06120</name>
</gene>
<dbReference type="InterPro" id="IPR000524">
    <property type="entry name" value="Tscrpt_reg_HTH_GntR"/>
</dbReference>
<evidence type="ECO:0000313" key="13">
    <source>
        <dbReference type="Proteomes" id="UP000054709"/>
    </source>
</evidence>
<dbReference type="GO" id="GO:0003700">
    <property type="term" value="F:DNA-binding transcription factor activity"/>
    <property type="evidence" value="ECO:0007669"/>
    <property type="project" value="InterPro"/>
</dbReference>
<dbReference type="GO" id="GO:0030170">
    <property type="term" value="F:pyridoxal phosphate binding"/>
    <property type="evidence" value="ECO:0007669"/>
    <property type="project" value="InterPro"/>
</dbReference>
<evidence type="ECO:0000256" key="10">
    <source>
        <dbReference type="ARBA" id="ARBA00023163"/>
    </source>
</evidence>
<dbReference type="PROSITE" id="PS50949">
    <property type="entry name" value="HTH_GNTR"/>
    <property type="match status" value="1"/>
</dbReference>
<dbReference type="PANTHER" id="PTHR46577">
    <property type="entry name" value="HTH-TYPE TRANSCRIPTIONAL REGULATORY PROTEIN GABR"/>
    <property type="match status" value="1"/>
</dbReference>
<protein>
    <submittedName>
        <fullName evidence="12">GntR family transcriptional regulator</fullName>
    </submittedName>
</protein>
<dbReference type="CDD" id="cd07377">
    <property type="entry name" value="WHTH_GntR"/>
    <property type="match status" value="1"/>
</dbReference>
<keyword evidence="9" id="KW-0238">DNA-binding</keyword>
<evidence type="ECO:0000256" key="9">
    <source>
        <dbReference type="ARBA" id="ARBA00023125"/>
    </source>
</evidence>
<dbReference type="InterPro" id="IPR036390">
    <property type="entry name" value="WH_DNA-bd_sf"/>
</dbReference>
<dbReference type="SUPFAM" id="SSF46785">
    <property type="entry name" value="Winged helix' DNA-binding domain"/>
    <property type="match status" value="1"/>
</dbReference>
<comment type="subunit">
    <text evidence="4">Homodimer.</text>
</comment>
<keyword evidence="7" id="KW-0663">Pyridoxal phosphate</keyword>
<dbReference type="OrthoDB" id="9802601at2"/>
<dbReference type="RefSeq" id="WP_060622009.1">
    <property type="nucleotide sequence ID" value="NZ_LCZJ02000014.1"/>
</dbReference>
<dbReference type="GO" id="GO:0003677">
    <property type="term" value="F:DNA binding"/>
    <property type="evidence" value="ECO:0007669"/>
    <property type="project" value="UniProtKB-KW"/>
</dbReference>
<evidence type="ECO:0000256" key="8">
    <source>
        <dbReference type="ARBA" id="ARBA00023015"/>
    </source>
</evidence>
<evidence type="ECO:0000256" key="2">
    <source>
        <dbReference type="ARBA" id="ARBA00005384"/>
    </source>
</evidence>
<dbReference type="InterPro" id="IPR015422">
    <property type="entry name" value="PyrdxlP-dep_Trfase_small"/>
</dbReference>
<evidence type="ECO:0000259" key="11">
    <source>
        <dbReference type="PROSITE" id="PS50949"/>
    </source>
</evidence>
<comment type="cofactor">
    <cofactor evidence="1">
        <name>pyridoxal 5'-phosphate</name>
        <dbReference type="ChEBI" id="CHEBI:597326"/>
    </cofactor>
</comment>
<dbReference type="EMBL" id="LCZJ02000014">
    <property type="protein sequence ID" value="KTD88360.1"/>
    <property type="molecule type" value="Genomic_DNA"/>
</dbReference>
<evidence type="ECO:0000256" key="3">
    <source>
        <dbReference type="ARBA" id="ARBA00007441"/>
    </source>
</evidence>
<evidence type="ECO:0000256" key="5">
    <source>
        <dbReference type="ARBA" id="ARBA00022576"/>
    </source>
</evidence>
<dbReference type="InterPro" id="IPR051446">
    <property type="entry name" value="HTH_trans_reg/aminotransferase"/>
</dbReference>
<dbReference type="InterPro" id="IPR015424">
    <property type="entry name" value="PyrdxlP-dep_Trfase"/>
</dbReference>
<dbReference type="SUPFAM" id="SSF53383">
    <property type="entry name" value="PLP-dependent transferases"/>
    <property type="match status" value="1"/>
</dbReference>
<dbReference type="Gene3D" id="3.40.640.10">
    <property type="entry name" value="Type I PLP-dependent aspartate aminotransferase-like (Major domain)"/>
    <property type="match status" value="1"/>
</dbReference>